<comment type="similarity">
    <text evidence="1 3">Belongs to the ETS family.</text>
</comment>
<comment type="caution">
    <text evidence="6">The sequence shown here is derived from an EMBL/GenBank/DDBJ whole genome shotgun (WGS) entry which is preliminary data.</text>
</comment>
<feature type="region of interest" description="Disordered" evidence="4">
    <location>
        <begin position="69"/>
        <end position="152"/>
    </location>
</feature>
<dbReference type="InterPro" id="IPR036390">
    <property type="entry name" value="WH_DNA-bd_sf"/>
</dbReference>
<feature type="compositionally biased region" description="Low complexity" evidence="4">
    <location>
        <begin position="109"/>
        <end position="123"/>
    </location>
</feature>
<gene>
    <name evidence="6" type="primary">RvY_00425-1</name>
    <name evidence="6" type="synonym">RvY_00425.1</name>
    <name evidence="6" type="ORF">RvY_00425</name>
</gene>
<dbReference type="OrthoDB" id="5961210at2759"/>
<comment type="subcellular location">
    <subcellularLocation>
        <location evidence="3">Nucleus</location>
    </subcellularLocation>
</comment>
<evidence type="ECO:0000256" key="2">
    <source>
        <dbReference type="ARBA" id="ARBA00023125"/>
    </source>
</evidence>
<evidence type="ECO:0000259" key="5">
    <source>
        <dbReference type="PROSITE" id="PS50061"/>
    </source>
</evidence>
<feature type="region of interest" description="Disordered" evidence="4">
    <location>
        <begin position="202"/>
        <end position="256"/>
    </location>
</feature>
<feature type="domain" description="ETS" evidence="5">
    <location>
        <begin position="334"/>
        <end position="389"/>
    </location>
</feature>
<dbReference type="GO" id="GO:0030154">
    <property type="term" value="P:cell differentiation"/>
    <property type="evidence" value="ECO:0007669"/>
    <property type="project" value="TreeGrafter"/>
</dbReference>
<dbReference type="Gene3D" id="1.10.10.10">
    <property type="entry name" value="Winged helix-like DNA-binding domain superfamily/Winged helix DNA-binding domain"/>
    <property type="match status" value="1"/>
</dbReference>
<feature type="compositionally biased region" description="Polar residues" evidence="4">
    <location>
        <begin position="70"/>
        <end position="80"/>
    </location>
</feature>
<name>A0A1D1UGD7_RAMVA</name>
<dbReference type="Proteomes" id="UP000186922">
    <property type="component" value="Unassembled WGS sequence"/>
</dbReference>
<dbReference type="PROSITE" id="PS50061">
    <property type="entry name" value="ETS_DOMAIN_3"/>
    <property type="match status" value="1"/>
</dbReference>
<keyword evidence="7" id="KW-1185">Reference proteome</keyword>
<accession>A0A1D1UGD7</accession>
<dbReference type="Pfam" id="PF00178">
    <property type="entry name" value="Ets"/>
    <property type="match status" value="1"/>
</dbReference>
<organism evidence="6 7">
    <name type="scientific">Ramazzottius varieornatus</name>
    <name type="common">Water bear</name>
    <name type="synonym">Tardigrade</name>
    <dbReference type="NCBI Taxonomy" id="947166"/>
    <lineage>
        <taxon>Eukaryota</taxon>
        <taxon>Metazoa</taxon>
        <taxon>Ecdysozoa</taxon>
        <taxon>Tardigrada</taxon>
        <taxon>Eutardigrada</taxon>
        <taxon>Parachela</taxon>
        <taxon>Hypsibioidea</taxon>
        <taxon>Ramazzottiidae</taxon>
        <taxon>Ramazzottius</taxon>
    </lineage>
</organism>
<dbReference type="PRINTS" id="PR00454">
    <property type="entry name" value="ETSDOMAIN"/>
</dbReference>
<evidence type="ECO:0000313" key="6">
    <source>
        <dbReference type="EMBL" id="GAU87600.1"/>
    </source>
</evidence>
<sequence>MPETSRFLRCYRSNSGNTRYSSNASLLKSPLTDSFFSTPDKFSGGKSPLPSFPDYSGVRQESEFSLKFSGISNISQNNPSEIPPAPPSYRDGSKAYSTGKRSYDDDCIVSSVSSPKSDRSSPSQVPNFSSDDPDGSNGGEGGVKRFKEQNKDVSFDADVDVVEFFVDDSSTNAHAALPAKMSLSNLVPLRRATSVVENNVQHSLKTSDFDDSDEDSTDSDSSTDDSPSSDSDSDSDDDNEEVQVSSRKGLKKPNPRAHLPLTIYVPASACLANKDDDKHRPKKYKNAIKKKKVLGEYRPEEENGGKKLINFVCDLLRNPIYEGKLLVKWENQEEGIFRILQSVEVARLWGMKKANPKMTYEKFSRAMRYYYATNILVTFEKHGYPKKLVYKFGPAFNWRNA</sequence>
<dbReference type="GO" id="GO:0005634">
    <property type="term" value="C:nucleus"/>
    <property type="evidence" value="ECO:0007669"/>
    <property type="project" value="UniProtKB-SubCell"/>
</dbReference>
<reference evidence="6 7" key="1">
    <citation type="journal article" date="2016" name="Nat. Commun.">
        <title>Extremotolerant tardigrade genome and improved radiotolerance of human cultured cells by tardigrade-unique protein.</title>
        <authorList>
            <person name="Hashimoto T."/>
            <person name="Horikawa D.D."/>
            <person name="Saito Y."/>
            <person name="Kuwahara H."/>
            <person name="Kozuka-Hata H."/>
            <person name="Shin-I T."/>
            <person name="Minakuchi Y."/>
            <person name="Ohishi K."/>
            <person name="Motoyama A."/>
            <person name="Aizu T."/>
            <person name="Enomoto A."/>
            <person name="Kondo K."/>
            <person name="Tanaka S."/>
            <person name="Hara Y."/>
            <person name="Koshikawa S."/>
            <person name="Sagara H."/>
            <person name="Miura T."/>
            <person name="Yokobori S."/>
            <person name="Miyagawa K."/>
            <person name="Suzuki Y."/>
            <person name="Kubo T."/>
            <person name="Oyama M."/>
            <person name="Kohara Y."/>
            <person name="Fujiyama A."/>
            <person name="Arakawa K."/>
            <person name="Katayama T."/>
            <person name="Toyoda A."/>
            <person name="Kunieda T."/>
        </authorList>
    </citation>
    <scope>NUCLEOTIDE SEQUENCE [LARGE SCALE GENOMIC DNA]</scope>
    <source>
        <strain evidence="6 7">YOKOZUNA-1</strain>
    </source>
</reference>
<dbReference type="PANTHER" id="PTHR11849:SF190">
    <property type="entry name" value="ETS-DOMAIN PROTEIN"/>
    <property type="match status" value="1"/>
</dbReference>
<dbReference type="AlphaFoldDB" id="A0A1D1UGD7"/>
<dbReference type="InterPro" id="IPR046328">
    <property type="entry name" value="ETS_fam"/>
</dbReference>
<dbReference type="PANTHER" id="PTHR11849">
    <property type="entry name" value="ETS"/>
    <property type="match status" value="1"/>
</dbReference>
<evidence type="ECO:0000256" key="3">
    <source>
        <dbReference type="RuleBase" id="RU004019"/>
    </source>
</evidence>
<dbReference type="InterPro" id="IPR036388">
    <property type="entry name" value="WH-like_DNA-bd_sf"/>
</dbReference>
<dbReference type="InterPro" id="IPR000418">
    <property type="entry name" value="Ets_dom"/>
</dbReference>
<evidence type="ECO:0000256" key="1">
    <source>
        <dbReference type="ARBA" id="ARBA00005562"/>
    </source>
</evidence>
<dbReference type="EMBL" id="BDGG01000001">
    <property type="protein sequence ID" value="GAU87600.1"/>
    <property type="molecule type" value="Genomic_DNA"/>
</dbReference>
<dbReference type="GO" id="GO:0000981">
    <property type="term" value="F:DNA-binding transcription factor activity, RNA polymerase II-specific"/>
    <property type="evidence" value="ECO:0007669"/>
    <property type="project" value="TreeGrafter"/>
</dbReference>
<dbReference type="SUPFAM" id="SSF46785">
    <property type="entry name" value="Winged helix' DNA-binding domain"/>
    <property type="match status" value="1"/>
</dbReference>
<dbReference type="GO" id="GO:0043565">
    <property type="term" value="F:sequence-specific DNA binding"/>
    <property type="evidence" value="ECO:0007669"/>
    <property type="project" value="InterPro"/>
</dbReference>
<feature type="compositionally biased region" description="Acidic residues" evidence="4">
    <location>
        <begin position="209"/>
        <end position="223"/>
    </location>
</feature>
<dbReference type="STRING" id="947166.A0A1D1UGD7"/>
<protein>
    <recommendedName>
        <fullName evidence="5">ETS domain-containing protein</fullName>
    </recommendedName>
</protein>
<proteinExistence type="inferred from homology"/>
<feature type="compositionally biased region" description="Basic and acidic residues" evidence="4">
    <location>
        <begin position="142"/>
        <end position="152"/>
    </location>
</feature>
<evidence type="ECO:0000313" key="7">
    <source>
        <dbReference type="Proteomes" id="UP000186922"/>
    </source>
</evidence>
<feature type="compositionally biased region" description="Acidic residues" evidence="4">
    <location>
        <begin position="231"/>
        <end position="241"/>
    </location>
</feature>
<dbReference type="SMART" id="SM00413">
    <property type="entry name" value="ETS"/>
    <property type="match status" value="1"/>
</dbReference>
<evidence type="ECO:0000256" key="4">
    <source>
        <dbReference type="SAM" id="MobiDB-lite"/>
    </source>
</evidence>
<keyword evidence="2 3" id="KW-0238">DNA-binding</keyword>
<keyword evidence="3" id="KW-0539">Nucleus</keyword>
<feature type="region of interest" description="Disordered" evidence="4">
    <location>
        <begin position="38"/>
        <end position="57"/>
    </location>
</feature>